<dbReference type="EMBL" id="MHCZ01000038">
    <property type="protein sequence ID" value="OGY29258.1"/>
    <property type="molecule type" value="Genomic_DNA"/>
</dbReference>
<dbReference type="InterPro" id="IPR029072">
    <property type="entry name" value="YebC-like"/>
</dbReference>
<dbReference type="Gene3D" id="1.10.10.200">
    <property type="match status" value="1"/>
</dbReference>
<dbReference type="Pfam" id="PF01709">
    <property type="entry name" value="Transcrip_reg"/>
    <property type="match status" value="1"/>
</dbReference>
<accession>A0A1G1WND4</accession>
<feature type="domain" description="TACO1/YebC-like N-terminal" evidence="9">
    <location>
        <begin position="5"/>
        <end position="74"/>
    </location>
</feature>
<reference evidence="10 11" key="1">
    <citation type="journal article" date="2016" name="Nat. Commun.">
        <title>Thousands of microbial genomes shed light on interconnected biogeochemical processes in an aquifer system.</title>
        <authorList>
            <person name="Anantharaman K."/>
            <person name="Brown C.T."/>
            <person name="Hug L.A."/>
            <person name="Sharon I."/>
            <person name="Castelle C.J."/>
            <person name="Probst A.J."/>
            <person name="Thomas B.C."/>
            <person name="Singh A."/>
            <person name="Wilkins M.J."/>
            <person name="Karaoz U."/>
            <person name="Brodie E.L."/>
            <person name="Williams K.H."/>
            <person name="Hubbard S.S."/>
            <person name="Banfield J.F."/>
        </authorList>
    </citation>
    <scope>NUCLEOTIDE SEQUENCE [LARGE SCALE GENOMIC DNA]</scope>
</reference>
<dbReference type="InterPro" id="IPR026564">
    <property type="entry name" value="Transcrip_reg_TACO1-like_dom3"/>
</dbReference>
<dbReference type="GO" id="GO:0005829">
    <property type="term" value="C:cytosol"/>
    <property type="evidence" value="ECO:0007669"/>
    <property type="project" value="TreeGrafter"/>
</dbReference>
<comment type="similarity">
    <text evidence="1 6">Belongs to the TACO1 family.</text>
</comment>
<dbReference type="PANTHER" id="PTHR12532">
    <property type="entry name" value="TRANSLATIONAL ACTIVATOR OF CYTOCHROME C OXIDASE 1"/>
    <property type="match status" value="1"/>
</dbReference>
<dbReference type="Proteomes" id="UP000178068">
    <property type="component" value="Unassembled WGS sequence"/>
</dbReference>
<feature type="domain" description="TACO1/YebC-like second and third" evidence="8">
    <location>
        <begin position="84"/>
        <end position="236"/>
    </location>
</feature>
<evidence type="ECO:0000256" key="2">
    <source>
        <dbReference type="ARBA" id="ARBA00022490"/>
    </source>
</evidence>
<dbReference type="AlphaFoldDB" id="A0A1G1WND4"/>
<evidence type="ECO:0000256" key="4">
    <source>
        <dbReference type="ARBA" id="ARBA00023125"/>
    </source>
</evidence>
<protein>
    <recommendedName>
        <fullName evidence="6">Probable transcriptional regulatory protein A3F35_00695</fullName>
    </recommendedName>
</protein>
<keyword evidence="3 6" id="KW-0805">Transcription regulation</keyword>
<evidence type="ECO:0000256" key="1">
    <source>
        <dbReference type="ARBA" id="ARBA00008724"/>
    </source>
</evidence>
<evidence type="ECO:0000313" key="11">
    <source>
        <dbReference type="Proteomes" id="UP000178068"/>
    </source>
</evidence>
<dbReference type="InterPro" id="IPR017856">
    <property type="entry name" value="Integrase-like_N"/>
</dbReference>
<dbReference type="NCBIfam" id="NF009044">
    <property type="entry name" value="PRK12378.1"/>
    <property type="match status" value="1"/>
</dbReference>
<dbReference type="InterPro" id="IPR049083">
    <property type="entry name" value="TACO1_YebC_N"/>
</dbReference>
<evidence type="ECO:0000259" key="9">
    <source>
        <dbReference type="Pfam" id="PF20772"/>
    </source>
</evidence>
<dbReference type="PANTHER" id="PTHR12532:SF6">
    <property type="entry name" value="TRANSCRIPTIONAL REGULATORY PROTEIN YEBC-RELATED"/>
    <property type="match status" value="1"/>
</dbReference>
<keyword evidence="5 6" id="KW-0804">Transcription</keyword>
<dbReference type="FunFam" id="1.10.10.200:FF:000002">
    <property type="entry name" value="Probable transcriptional regulatory protein CLM62_37755"/>
    <property type="match status" value="1"/>
</dbReference>
<dbReference type="GO" id="GO:0006355">
    <property type="term" value="P:regulation of DNA-templated transcription"/>
    <property type="evidence" value="ECO:0007669"/>
    <property type="project" value="UniProtKB-UniRule"/>
</dbReference>
<gene>
    <name evidence="10" type="ORF">A3F35_00695</name>
</gene>
<dbReference type="NCBIfam" id="NF001030">
    <property type="entry name" value="PRK00110.1"/>
    <property type="match status" value="1"/>
</dbReference>
<dbReference type="HAMAP" id="MF_00693">
    <property type="entry name" value="Transcrip_reg_TACO1"/>
    <property type="match status" value="1"/>
</dbReference>
<evidence type="ECO:0000256" key="6">
    <source>
        <dbReference type="HAMAP-Rule" id="MF_00693"/>
    </source>
</evidence>
<keyword evidence="2 6" id="KW-0963">Cytoplasm</keyword>
<dbReference type="GO" id="GO:0003677">
    <property type="term" value="F:DNA binding"/>
    <property type="evidence" value="ECO:0007669"/>
    <property type="project" value="UniProtKB-UniRule"/>
</dbReference>
<evidence type="ECO:0000256" key="3">
    <source>
        <dbReference type="ARBA" id="ARBA00023015"/>
    </source>
</evidence>
<comment type="subcellular location">
    <subcellularLocation>
        <location evidence="6">Cytoplasm</location>
    </subcellularLocation>
</comment>
<proteinExistence type="inferred from homology"/>
<dbReference type="Pfam" id="PF20772">
    <property type="entry name" value="TACO1_YebC_N"/>
    <property type="match status" value="1"/>
</dbReference>
<dbReference type="SUPFAM" id="SSF75625">
    <property type="entry name" value="YebC-like"/>
    <property type="match status" value="1"/>
</dbReference>
<evidence type="ECO:0000256" key="5">
    <source>
        <dbReference type="ARBA" id="ARBA00023163"/>
    </source>
</evidence>
<dbReference type="STRING" id="1802603.A3F35_00695"/>
<dbReference type="InterPro" id="IPR048300">
    <property type="entry name" value="TACO1_YebC-like_2nd/3rd_dom"/>
</dbReference>
<dbReference type="Gene3D" id="3.30.70.980">
    <property type="match status" value="2"/>
</dbReference>
<dbReference type="NCBIfam" id="TIGR01033">
    <property type="entry name" value="YebC/PmpR family DNA-binding transcriptional regulator"/>
    <property type="match status" value="1"/>
</dbReference>
<dbReference type="InterPro" id="IPR002876">
    <property type="entry name" value="Transcrip_reg_TACO1-like"/>
</dbReference>
<keyword evidence="4 6" id="KW-0238">DNA-binding</keyword>
<evidence type="ECO:0000256" key="7">
    <source>
        <dbReference type="SAM" id="MobiDB-lite"/>
    </source>
</evidence>
<comment type="caution">
    <text evidence="10">The sequence shown here is derived from an EMBL/GenBank/DDBJ whole genome shotgun (WGS) entry which is preliminary data.</text>
</comment>
<evidence type="ECO:0000259" key="8">
    <source>
        <dbReference type="Pfam" id="PF01709"/>
    </source>
</evidence>
<organism evidence="10 11">
    <name type="scientific">Candidatus Woykebacteria bacterium RIFCSPHIGHO2_12_FULL_45_10</name>
    <dbReference type="NCBI Taxonomy" id="1802603"/>
    <lineage>
        <taxon>Bacteria</taxon>
        <taxon>Candidatus Woykeibacteriota</taxon>
    </lineage>
</organism>
<sequence length="247" mass="26615">MSGHSKWSTIKRQKGANDAKRGQAFTKAANAITIAVREGGGRAETNFKLRLAIEAARAVNMPKENIERAIARGTRAAGEKELLEVIYEGYGPAGVAILVESVTDNKMRTASDVRSIFERAGGTLAGPGSVAYLFKALVAIDVTGKTSDEVLVIAADAGADDVEERGEVVTVYTNPEKLEEVKRKLSATGLEIVGWDITKGSITQVEIVDDYVANSVLSLINKLEDLDDVQKVYSNFDIPTDIMEKII</sequence>
<name>A0A1G1WND4_9BACT</name>
<feature type="region of interest" description="Disordered" evidence="7">
    <location>
        <begin position="1"/>
        <end position="22"/>
    </location>
</feature>
<evidence type="ECO:0000313" key="10">
    <source>
        <dbReference type="EMBL" id="OGY29258.1"/>
    </source>
</evidence>